<dbReference type="FunFam" id="1.20.5.170:FF:000020">
    <property type="entry name" value="BZIP transcription factor"/>
    <property type="match status" value="1"/>
</dbReference>
<evidence type="ECO:0000256" key="1">
    <source>
        <dbReference type="ARBA" id="ARBA00004123"/>
    </source>
</evidence>
<dbReference type="InterPro" id="IPR004827">
    <property type="entry name" value="bZIP"/>
</dbReference>
<evidence type="ECO:0000313" key="10">
    <source>
        <dbReference type="Proteomes" id="UP000236291"/>
    </source>
</evidence>
<dbReference type="CDD" id="cd14702">
    <property type="entry name" value="bZIP_plant_GBF1"/>
    <property type="match status" value="1"/>
</dbReference>
<gene>
    <name evidence="9" type="ORF">L195_g026034</name>
</gene>
<dbReference type="Proteomes" id="UP000236291">
    <property type="component" value="Unassembled WGS sequence"/>
</dbReference>
<reference evidence="9 10" key="1">
    <citation type="journal article" date="2014" name="Am. J. Bot.">
        <title>Genome assembly and annotation for red clover (Trifolium pratense; Fabaceae).</title>
        <authorList>
            <person name="Istvanek J."/>
            <person name="Jaros M."/>
            <person name="Krenek A."/>
            <person name="Repkova J."/>
        </authorList>
    </citation>
    <scope>NUCLEOTIDE SEQUENCE [LARGE SCALE GENOMIC DNA]</scope>
    <source>
        <strain evidence="10">cv. Tatra</strain>
        <tissue evidence="9">Young leaves</tissue>
    </source>
</reference>
<dbReference type="InterPro" id="IPR020983">
    <property type="entry name" value="Basic_leucine-zipper_C"/>
</dbReference>
<dbReference type="Pfam" id="PF12498">
    <property type="entry name" value="bZIP_C"/>
    <property type="match status" value="1"/>
</dbReference>
<dbReference type="PROSITE" id="PS50217">
    <property type="entry name" value="BZIP"/>
    <property type="match status" value="1"/>
</dbReference>
<dbReference type="Gene3D" id="1.20.5.170">
    <property type="match status" value="1"/>
</dbReference>
<comment type="similarity">
    <text evidence="2">Belongs to the bZIP family.</text>
</comment>
<keyword evidence="7" id="KW-0175">Coiled coil</keyword>
<dbReference type="SUPFAM" id="SSF57959">
    <property type="entry name" value="Leucine zipper domain"/>
    <property type="match status" value="1"/>
</dbReference>
<dbReference type="GO" id="GO:0046983">
    <property type="term" value="F:protein dimerization activity"/>
    <property type="evidence" value="ECO:0007669"/>
    <property type="project" value="UniProtKB-ARBA"/>
</dbReference>
<comment type="subcellular location">
    <subcellularLocation>
        <location evidence="1">Nucleus</location>
    </subcellularLocation>
</comment>
<dbReference type="PANTHER" id="PTHR46408:SF10">
    <property type="entry name" value="BASIC LEUCINE ZIPPER 63"/>
    <property type="match status" value="1"/>
</dbReference>
<proteinExistence type="inferred from homology"/>
<protein>
    <submittedName>
        <fullName evidence="9">Light-inducible CPRF2-like protein</fullName>
    </submittedName>
</protein>
<dbReference type="EMBL" id="ASHM01021711">
    <property type="protein sequence ID" value="PNY02715.1"/>
    <property type="molecule type" value="Genomic_DNA"/>
</dbReference>
<dbReference type="GO" id="GO:0005634">
    <property type="term" value="C:nucleus"/>
    <property type="evidence" value="ECO:0007669"/>
    <property type="project" value="UniProtKB-SubCell"/>
</dbReference>
<dbReference type="AlphaFoldDB" id="A0A2K3NI45"/>
<dbReference type="Pfam" id="PF00170">
    <property type="entry name" value="bZIP_1"/>
    <property type="match status" value="1"/>
</dbReference>
<dbReference type="GO" id="GO:0003700">
    <property type="term" value="F:DNA-binding transcription factor activity"/>
    <property type="evidence" value="ECO:0007669"/>
    <property type="project" value="InterPro"/>
</dbReference>
<evidence type="ECO:0000256" key="5">
    <source>
        <dbReference type="ARBA" id="ARBA00023163"/>
    </source>
</evidence>
<evidence type="ECO:0000256" key="2">
    <source>
        <dbReference type="ARBA" id="ARBA00007163"/>
    </source>
</evidence>
<keyword evidence="5" id="KW-0804">Transcription</keyword>
<dbReference type="InterPro" id="IPR046347">
    <property type="entry name" value="bZIP_sf"/>
</dbReference>
<dbReference type="SMART" id="SM00338">
    <property type="entry name" value="BRLZ"/>
    <property type="match status" value="1"/>
</dbReference>
<comment type="caution">
    <text evidence="9">The sequence shown here is derived from an EMBL/GenBank/DDBJ whole genome shotgun (WGS) entry which is preliminary data.</text>
</comment>
<reference evidence="9 10" key="2">
    <citation type="journal article" date="2017" name="Front. Plant Sci.">
        <title>Gene Classification and Mining of Molecular Markers Useful in Red Clover (Trifolium pratense) Breeding.</title>
        <authorList>
            <person name="Istvanek J."/>
            <person name="Dluhosova J."/>
            <person name="Dluhos P."/>
            <person name="Patkova L."/>
            <person name="Nedelnik J."/>
            <person name="Repkova J."/>
        </authorList>
    </citation>
    <scope>NUCLEOTIDE SEQUENCE [LARGE SCALE GENOMIC DNA]</scope>
    <source>
        <strain evidence="10">cv. Tatra</strain>
        <tissue evidence="9">Young leaves</tissue>
    </source>
</reference>
<keyword evidence="6" id="KW-0539">Nucleus</keyword>
<feature type="coiled-coil region" evidence="7">
    <location>
        <begin position="5"/>
        <end position="74"/>
    </location>
</feature>
<dbReference type="GO" id="GO:0003677">
    <property type="term" value="F:DNA binding"/>
    <property type="evidence" value="ECO:0007669"/>
    <property type="project" value="UniProtKB-KW"/>
</dbReference>
<sequence>MLSNRESARRSRRRKQAHLTELETQVSQLRGENSSLVKRLTDVSQKYTDSAVDNRVLKADVETLRAKVKMAEETVKRITGLNPMFHVMPPDISSMGMPSFDGSPSDNSADAAVPVQDDPHHHFYQPASNNPMPCHDMRVNNGLGDISSIENVQQNNAAVVGGNKMGQTAQTASPLHRVASLEHLQKRIRGGVDSCGPSSNGEQ</sequence>
<evidence type="ECO:0000259" key="8">
    <source>
        <dbReference type="PROSITE" id="PS50217"/>
    </source>
</evidence>
<dbReference type="ExpressionAtlas" id="A0A2K3NI45">
    <property type="expression patterns" value="baseline"/>
</dbReference>
<name>A0A2K3NI45_TRIPR</name>
<dbReference type="InterPro" id="IPR045314">
    <property type="entry name" value="bZIP_plant_GBF1"/>
</dbReference>
<keyword evidence="3" id="KW-0805">Transcription regulation</keyword>
<evidence type="ECO:0000256" key="6">
    <source>
        <dbReference type="ARBA" id="ARBA00023242"/>
    </source>
</evidence>
<evidence type="ECO:0000256" key="3">
    <source>
        <dbReference type="ARBA" id="ARBA00023015"/>
    </source>
</evidence>
<keyword evidence="4" id="KW-0238">DNA-binding</keyword>
<evidence type="ECO:0000313" key="9">
    <source>
        <dbReference type="EMBL" id="PNY02715.1"/>
    </source>
</evidence>
<evidence type="ECO:0000256" key="7">
    <source>
        <dbReference type="SAM" id="Coils"/>
    </source>
</evidence>
<accession>A0A2K3NI45</accession>
<feature type="domain" description="BZIP" evidence="8">
    <location>
        <begin position="1"/>
        <end position="46"/>
    </location>
</feature>
<evidence type="ECO:0000256" key="4">
    <source>
        <dbReference type="ARBA" id="ARBA00023125"/>
    </source>
</evidence>
<dbReference type="PANTHER" id="PTHR46408">
    <property type="entry name" value="BASIC LEUCINE ZIPPER 63"/>
    <property type="match status" value="1"/>
</dbReference>
<organism evidence="9 10">
    <name type="scientific">Trifolium pratense</name>
    <name type="common">Red clover</name>
    <dbReference type="NCBI Taxonomy" id="57577"/>
    <lineage>
        <taxon>Eukaryota</taxon>
        <taxon>Viridiplantae</taxon>
        <taxon>Streptophyta</taxon>
        <taxon>Embryophyta</taxon>
        <taxon>Tracheophyta</taxon>
        <taxon>Spermatophyta</taxon>
        <taxon>Magnoliopsida</taxon>
        <taxon>eudicotyledons</taxon>
        <taxon>Gunneridae</taxon>
        <taxon>Pentapetalae</taxon>
        <taxon>rosids</taxon>
        <taxon>fabids</taxon>
        <taxon>Fabales</taxon>
        <taxon>Fabaceae</taxon>
        <taxon>Papilionoideae</taxon>
        <taxon>50 kb inversion clade</taxon>
        <taxon>NPAAA clade</taxon>
        <taxon>Hologalegina</taxon>
        <taxon>IRL clade</taxon>
        <taxon>Trifolieae</taxon>
        <taxon>Trifolium</taxon>
    </lineage>
</organism>